<dbReference type="RefSeq" id="WP_074586122.1">
    <property type="nucleotide sequence ID" value="NZ_FNEI01000001.1"/>
</dbReference>
<dbReference type="Gene3D" id="3.30.1360.120">
    <property type="entry name" value="Probable tRNA modification gtpase trme, domain 1"/>
    <property type="match status" value="1"/>
</dbReference>
<dbReference type="InterPro" id="IPR027266">
    <property type="entry name" value="TrmE/GcvT-like"/>
</dbReference>
<gene>
    <name evidence="1" type="ORF">SAMN05216555_101144</name>
</gene>
<accession>A0A1G8I6H7</accession>
<evidence type="ECO:0000313" key="2">
    <source>
        <dbReference type="Proteomes" id="UP000182130"/>
    </source>
</evidence>
<protein>
    <submittedName>
        <fullName evidence="1">Sarcosine oxidase subunit gamma</fullName>
    </submittedName>
</protein>
<dbReference type="Gene3D" id="3.30.70.1520">
    <property type="entry name" value="Heterotetrameric sarcosine oxidase"/>
    <property type="match status" value="1"/>
</dbReference>
<dbReference type="AlphaFoldDB" id="A0A1G8I6H7"/>
<dbReference type="Pfam" id="PF04268">
    <property type="entry name" value="SoxG"/>
    <property type="match status" value="1"/>
</dbReference>
<dbReference type="EMBL" id="FNEI01000001">
    <property type="protein sequence ID" value="SDI14565.1"/>
    <property type="molecule type" value="Genomic_DNA"/>
</dbReference>
<keyword evidence="2" id="KW-1185">Reference proteome</keyword>
<dbReference type="STRING" id="1045773.SAMN05216555_101144"/>
<sequence>MVETAAATASNNGVREARRSPAAHLAGIFEAASLAGVAEIKEIPFRTMAGIRVQRASEAGARIASVSGGLPATCGEVAGNGAVSVLWLGPAEFLVIAPENAHESLGGDLLPALTEALGDGQGQVVDLSANRTVFELSGLRARDVLEKGCSLDLHPRSFKTGTALATEIGHIPVILWKRGDDTFEVLPRASFADYLGRWLVDGMREFASPEVP</sequence>
<dbReference type="OrthoDB" id="9814782at2"/>
<dbReference type="SUPFAM" id="SSF103025">
    <property type="entry name" value="Folate-binding domain"/>
    <property type="match status" value="1"/>
</dbReference>
<evidence type="ECO:0000313" key="1">
    <source>
        <dbReference type="EMBL" id="SDI14565.1"/>
    </source>
</evidence>
<proteinExistence type="predicted"/>
<reference evidence="2" key="1">
    <citation type="submission" date="2016-10" db="EMBL/GenBank/DDBJ databases">
        <authorList>
            <person name="Varghese N."/>
            <person name="Submissions S."/>
        </authorList>
    </citation>
    <scope>NUCLEOTIDE SEQUENCE [LARGE SCALE GENOMIC DNA]</scope>
    <source>
        <strain evidence="2">CGMCC 1.10783</strain>
    </source>
</reference>
<dbReference type="InterPro" id="IPR007375">
    <property type="entry name" value="SoxG"/>
</dbReference>
<name>A0A1G8I6H7_9MICC</name>
<organism evidence="1 2">
    <name type="scientific">Arthrobacter cupressi</name>
    <dbReference type="NCBI Taxonomy" id="1045773"/>
    <lineage>
        <taxon>Bacteria</taxon>
        <taxon>Bacillati</taxon>
        <taxon>Actinomycetota</taxon>
        <taxon>Actinomycetes</taxon>
        <taxon>Micrococcales</taxon>
        <taxon>Micrococcaceae</taxon>
        <taxon>Arthrobacter</taxon>
    </lineage>
</organism>
<dbReference type="Proteomes" id="UP000182130">
    <property type="component" value="Unassembled WGS sequence"/>
</dbReference>